<dbReference type="Proteomes" id="UP000327458">
    <property type="component" value="Unassembled WGS sequence"/>
</dbReference>
<evidence type="ECO:0000313" key="2">
    <source>
        <dbReference type="EMBL" id="KAA6232586.1"/>
    </source>
</evidence>
<evidence type="ECO:0000259" key="1">
    <source>
        <dbReference type="Pfam" id="PF00561"/>
    </source>
</evidence>
<keyword evidence="2" id="KW-0378">Hydrolase</keyword>
<dbReference type="RefSeq" id="WP_151419433.1">
    <property type="nucleotide sequence ID" value="NZ_VMRG01000001.1"/>
</dbReference>
<comment type="caution">
    <text evidence="2">The sequence shown here is derived from an EMBL/GenBank/DDBJ whole genome shotgun (WGS) entry which is preliminary data.</text>
</comment>
<dbReference type="Gene3D" id="3.40.50.1820">
    <property type="entry name" value="alpha/beta hydrolase"/>
    <property type="match status" value="1"/>
</dbReference>
<dbReference type="SUPFAM" id="SSF53474">
    <property type="entry name" value="alpha/beta-Hydrolases"/>
    <property type="match status" value="1"/>
</dbReference>
<dbReference type="InterPro" id="IPR000073">
    <property type="entry name" value="AB_hydrolase_1"/>
</dbReference>
<dbReference type="AlphaFoldDB" id="A0A5M8IAW7"/>
<sequence>MLDTPSFIVLQDSRKLCYQEYGAPDGDTVIYAHGGPSCRLEGEIFHEAAIAKGFRIIATDRPGYGQSDVHPHHSLPDYVDDIEQLTAALEIDMFAHIGWSGGGPPTLAVARHIPERLTCAISLAGMPGIEAPEDRQLLSKADRTAVKLLDKSPFMFRAFFGLMGALEKVVPESYYKSFISASGADDARILSVPANKKIMQRIQAEVFRTGSKGLAWDAEMDYEDFGFRPNEIEFPVHIFQGNEDNFVSYELQKKYAAMMPHAVWHDLPGRGHFFPMEMQMEILSLARAVMI</sequence>
<evidence type="ECO:0000313" key="3">
    <source>
        <dbReference type="EMBL" id="MWV55147.1"/>
    </source>
</evidence>
<organism evidence="2 4">
    <name type="scientific">Chlorobium phaeovibrioides</name>
    <dbReference type="NCBI Taxonomy" id="1094"/>
    <lineage>
        <taxon>Bacteria</taxon>
        <taxon>Pseudomonadati</taxon>
        <taxon>Chlorobiota</taxon>
        <taxon>Chlorobiia</taxon>
        <taxon>Chlorobiales</taxon>
        <taxon>Chlorobiaceae</taxon>
        <taxon>Chlorobium/Pelodictyon group</taxon>
        <taxon>Chlorobium</taxon>
    </lineage>
</organism>
<proteinExistence type="predicted"/>
<gene>
    <name evidence="2" type="ORF">FP507_05475</name>
    <name evidence="3" type="ORF">GJ685_08785</name>
</gene>
<reference evidence="3 5" key="2">
    <citation type="submission" date="2019-11" db="EMBL/GenBank/DDBJ databases">
        <title>Green- and brown-colored morphotypes of Chlorobia in the stratified aquatic ecosystems of Kandalaksha Gulf (White Sea): A model for study of the accessory genome evolution.</title>
        <authorList>
            <person name="Grouzdev D.S."/>
        </authorList>
    </citation>
    <scope>NUCLEOTIDE SEQUENCE [LARGE SCALE GENOMIC DNA]</scope>
    <source>
        <strain evidence="3 5">ZM</strain>
    </source>
</reference>
<accession>A0A5M8IAW7</accession>
<keyword evidence="5" id="KW-1185">Reference proteome</keyword>
<dbReference type="Proteomes" id="UP000489351">
    <property type="component" value="Unassembled WGS sequence"/>
</dbReference>
<dbReference type="InterPro" id="IPR029058">
    <property type="entry name" value="AB_hydrolase_fold"/>
</dbReference>
<dbReference type="PANTHER" id="PTHR45763">
    <property type="entry name" value="HYDROLASE, ALPHA/BETA FOLD FAMILY PROTEIN, EXPRESSED-RELATED"/>
    <property type="match status" value="1"/>
</dbReference>
<evidence type="ECO:0000313" key="4">
    <source>
        <dbReference type="Proteomes" id="UP000327458"/>
    </source>
</evidence>
<evidence type="ECO:0000313" key="5">
    <source>
        <dbReference type="Proteomes" id="UP000489351"/>
    </source>
</evidence>
<dbReference type="EMBL" id="VMRG01000001">
    <property type="protein sequence ID" value="KAA6232586.1"/>
    <property type="molecule type" value="Genomic_DNA"/>
</dbReference>
<feature type="domain" description="AB hydrolase-1" evidence="1">
    <location>
        <begin position="28"/>
        <end position="277"/>
    </location>
</feature>
<dbReference type="Pfam" id="PF00561">
    <property type="entry name" value="Abhydrolase_1"/>
    <property type="match status" value="1"/>
</dbReference>
<dbReference type="GO" id="GO:0016787">
    <property type="term" value="F:hydrolase activity"/>
    <property type="evidence" value="ECO:0007669"/>
    <property type="project" value="UniProtKB-KW"/>
</dbReference>
<name>A0A5M8IAW7_CHLPH</name>
<dbReference type="PRINTS" id="PR00111">
    <property type="entry name" value="ABHYDROLASE"/>
</dbReference>
<dbReference type="EMBL" id="WUBZ01000052">
    <property type="protein sequence ID" value="MWV55147.1"/>
    <property type="molecule type" value="Genomic_DNA"/>
</dbReference>
<dbReference type="PANTHER" id="PTHR45763:SF46">
    <property type="entry name" value="AB HYDROLASE-1 DOMAIN-CONTAINING PROTEIN"/>
    <property type="match status" value="1"/>
</dbReference>
<reference evidence="2 4" key="1">
    <citation type="submission" date="2019-07" db="EMBL/GenBank/DDBJ databases">
        <title>Draft genome Sequence of Chlorobium phaeovibrioides sp. strain PhvTcv-s14, from the Phylum Chlorobi.</title>
        <authorList>
            <person name="Babenko V."/>
            <person name="Boldyreva D."/>
            <person name="Kanygina A."/>
            <person name="Selezneva O."/>
            <person name="Akopiyan T."/>
            <person name="Lunina O."/>
        </authorList>
    </citation>
    <scope>NUCLEOTIDE SEQUENCE [LARGE SCALE GENOMIC DNA]</scope>
    <source>
        <strain evidence="2 4">GrTcv12</strain>
    </source>
</reference>
<protein>
    <submittedName>
        <fullName evidence="3">Alpha/beta fold hydrolase</fullName>
    </submittedName>
    <submittedName>
        <fullName evidence="2">Alpha/beta hydrolase</fullName>
    </submittedName>
</protein>